<dbReference type="GO" id="GO:0004000">
    <property type="term" value="F:adenosine deaminase activity"/>
    <property type="evidence" value="ECO:0007669"/>
    <property type="project" value="TreeGrafter"/>
</dbReference>
<dbReference type="EMBL" id="ML122254">
    <property type="protein sequence ID" value="RPD64539.1"/>
    <property type="molecule type" value="Genomic_DNA"/>
</dbReference>
<dbReference type="InterPro" id="IPR006330">
    <property type="entry name" value="Ado/ade_deaminase"/>
</dbReference>
<accession>A0A5C2SN54</accession>
<dbReference type="Gene3D" id="3.20.20.140">
    <property type="entry name" value="Metal-dependent hydrolases"/>
    <property type="match status" value="1"/>
</dbReference>
<comment type="subcellular location">
    <subcellularLocation>
        <location evidence="2">Secreted</location>
    </subcellularLocation>
</comment>
<keyword evidence="7" id="KW-0732">Signal</keyword>
<keyword evidence="12" id="KW-1185">Reference proteome</keyword>
<evidence type="ECO:0000313" key="12">
    <source>
        <dbReference type="Proteomes" id="UP000313359"/>
    </source>
</evidence>
<keyword evidence="5" id="KW-0964">Secreted</keyword>
<reference evidence="11" key="1">
    <citation type="journal article" date="2018" name="Genome Biol. Evol.">
        <title>Genomics and development of Lentinus tigrinus, a white-rot wood-decaying mushroom with dimorphic fruiting bodies.</title>
        <authorList>
            <person name="Wu B."/>
            <person name="Xu Z."/>
            <person name="Knudson A."/>
            <person name="Carlson A."/>
            <person name="Chen N."/>
            <person name="Kovaka S."/>
            <person name="LaButti K."/>
            <person name="Lipzen A."/>
            <person name="Pennachio C."/>
            <person name="Riley R."/>
            <person name="Schakwitz W."/>
            <person name="Umezawa K."/>
            <person name="Ohm R.A."/>
            <person name="Grigoriev I.V."/>
            <person name="Nagy L.G."/>
            <person name="Gibbons J."/>
            <person name="Hibbett D."/>
        </authorList>
    </citation>
    <scope>NUCLEOTIDE SEQUENCE [LARGE SCALE GENOMIC DNA]</scope>
    <source>
        <strain evidence="11">ALCF2SS1-6</strain>
    </source>
</reference>
<dbReference type="SUPFAM" id="SSF51556">
    <property type="entry name" value="Metallo-dependent hydrolases"/>
    <property type="match status" value="1"/>
</dbReference>
<gene>
    <name evidence="11" type="ORF">L227DRAFT_520696</name>
</gene>
<evidence type="ECO:0000256" key="2">
    <source>
        <dbReference type="ARBA" id="ARBA00004613"/>
    </source>
</evidence>
<evidence type="ECO:0000256" key="4">
    <source>
        <dbReference type="ARBA" id="ARBA00012784"/>
    </source>
</evidence>
<proteinExistence type="inferred from homology"/>
<evidence type="ECO:0000256" key="9">
    <source>
        <dbReference type="ARBA" id="ARBA00047764"/>
    </source>
</evidence>
<dbReference type="FunFam" id="3.20.20.140:FF:000017">
    <property type="entry name" value="Adenosine deaminase 2"/>
    <property type="match status" value="1"/>
</dbReference>
<evidence type="ECO:0000256" key="3">
    <source>
        <dbReference type="ARBA" id="ARBA00006083"/>
    </source>
</evidence>
<protein>
    <recommendedName>
        <fullName evidence="4">adenosine deaminase</fullName>
        <ecNumber evidence="4">3.5.4.4</ecNumber>
    </recommendedName>
</protein>
<dbReference type="Pfam" id="PF00962">
    <property type="entry name" value="A_deaminase"/>
    <property type="match status" value="1"/>
</dbReference>
<evidence type="ECO:0000256" key="7">
    <source>
        <dbReference type="ARBA" id="ARBA00022729"/>
    </source>
</evidence>
<keyword evidence="8 11" id="KW-0378">Hydrolase</keyword>
<dbReference type="AlphaFoldDB" id="A0A5C2SN54"/>
<dbReference type="OrthoDB" id="7202371at2759"/>
<evidence type="ECO:0000256" key="5">
    <source>
        <dbReference type="ARBA" id="ARBA00022525"/>
    </source>
</evidence>
<sequence length="540" mass="61498">MEEYLRERHELMLKDRALRHDHAAHRKPSLDEIEADAVLRKIRTTEAKTVWDSKRVVEHPHGFQQMFPGMEFLTARSTIMSTKLFAILSEMPKGGLLHAHLDATVRADVLLKLAMKQPAIHVRAPGRLSMGTFKTVLPQFRALPQTQWTQLPSITDPSYDPNTWVPINNARRNFSDALGGPEGFDRWVIGALMIEPAEAYGTHNSTAKASLRIWEKFGSTFMVSDGLIRFVPIWTEYVREFLLSSIADGISYVEPRILFWHKQMVGADGEENVPHRIWFQMYERILNEVKASLAAQGRADEFVGSRIIYSTLRIGTPEELEWYTEDCLALKQEFPHLVAGFDIVGHEDSLEPLIKYADVFLRFKQRQKELGVGIPFMFHAGETLGDGSAADVNLYDAILLGTKRIGHGYSIYKHPHLMEICREKGICLEMCPISNEILRLAGSMPMHPLPAIMNHGVHVALCSDDPAVFGNMGLTFDFFQVFVASELNGLYTLRELVWDSIRFSSLGEQEKDHALAMLEKRWARFVKYILEYGTAERLRN</sequence>
<dbReference type="STRING" id="1328759.A0A5C2SN54"/>
<keyword evidence="6" id="KW-0479">Metal-binding</keyword>
<evidence type="ECO:0000313" key="11">
    <source>
        <dbReference type="EMBL" id="RPD64539.1"/>
    </source>
</evidence>
<comment type="similarity">
    <text evidence="3">Belongs to the metallo-dependent hydrolases superfamily. Adenosine and AMP deaminases family. ADGF subfamily.</text>
</comment>
<comment type="catalytic activity">
    <reaction evidence="9">
        <text>adenosine + H2O + H(+) = inosine + NH4(+)</text>
        <dbReference type="Rhea" id="RHEA:24408"/>
        <dbReference type="ChEBI" id="CHEBI:15377"/>
        <dbReference type="ChEBI" id="CHEBI:15378"/>
        <dbReference type="ChEBI" id="CHEBI:16335"/>
        <dbReference type="ChEBI" id="CHEBI:17596"/>
        <dbReference type="ChEBI" id="CHEBI:28938"/>
        <dbReference type="EC" id="3.5.4.4"/>
    </reaction>
</comment>
<evidence type="ECO:0000256" key="8">
    <source>
        <dbReference type="ARBA" id="ARBA00022801"/>
    </source>
</evidence>
<comment type="cofactor">
    <cofactor evidence="1">
        <name>Zn(2+)</name>
        <dbReference type="ChEBI" id="CHEBI:29105"/>
    </cofactor>
</comment>
<dbReference type="GO" id="GO:0046103">
    <property type="term" value="P:inosine biosynthetic process"/>
    <property type="evidence" value="ECO:0007669"/>
    <property type="project" value="TreeGrafter"/>
</dbReference>
<organism evidence="11 12">
    <name type="scientific">Lentinus tigrinus ALCF2SS1-6</name>
    <dbReference type="NCBI Taxonomy" id="1328759"/>
    <lineage>
        <taxon>Eukaryota</taxon>
        <taxon>Fungi</taxon>
        <taxon>Dikarya</taxon>
        <taxon>Basidiomycota</taxon>
        <taxon>Agaricomycotina</taxon>
        <taxon>Agaricomycetes</taxon>
        <taxon>Polyporales</taxon>
        <taxon>Polyporaceae</taxon>
        <taxon>Lentinus</taxon>
    </lineage>
</organism>
<dbReference type="Proteomes" id="UP000313359">
    <property type="component" value="Unassembled WGS sequence"/>
</dbReference>
<dbReference type="PANTHER" id="PTHR11409">
    <property type="entry name" value="ADENOSINE DEAMINASE"/>
    <property type="match status" value="1"/>
</dbReference>
<dbReference type="InterPro" id="IPR001365">
    <property type="entry name" value="A_deaminase_dom"/>
</dbReference>
<evidence type="ECO:0000259" key="10">
    <source>
        <dbReference type="Pfam" id="PF00962"/>
    </source>
</evidence>
<evidence type="ECO:0000256" key="1">
    <source>
        <dbReference type="ARBA" id="ARBA00001947"/>
    </source>
</evidence>
<dbReference type="GO" id="GO:0006154">
    <property type="term" value="P:adenosine catabolic process"/>
    <property type="evidence" value="ECO:0007669"/>
    <property type="project" value="TreeGrafter"/>
</dbReference>
<dbReference type="GO" id="GO:0046872">
    <property type="term" value="F:metal ion binding"/>
    <property type="evidence" value="ECO:0007669"/>
    <property type="project" value="UniProtKB-KW"/>
</dbReference>
<dbReference type="EC" id="3.5.4.4" evidence="4"/>
<dbReference type="GO" id="GO:0005576">
    <property type="term" value="C:extracellular region"/>
    <property type="evidence" value="ECO:0007669"/>
    <property type="project" value="UniProtKB-SubCell"/>
</dbReference>
<dbReference type="InterPro" id="IPR032466">
    <property type="entry name" value="Metal_Hydrolase"/>
</dbReference>
<evidence type="ECO:0000256" key="6">
    <source>
        <dbReference type="ARBA" id="ARBA00022723"/>
    </source>
</evidence>
<name>A0A5C2SN54_9APHY</name>
<feature type="domain" description="Adenosine deaminase" evidence="10">
    <location>
        <begin position="212"/>
        <end position="514"/>
    </location>
</feature>
<dbReference type="PANTHER" id="PTHR11409:SF39">
    <property type="entry name" value="ADENOSINE DEAMINASE 2"/>
    <property type="match status" value="1"/>
</dbReference>